<evidence type="ECO:0000256" key="4">
    <source>
        <dbReference type="SAM" id="MobiDB-lite"/>
    </source>
</evidence>
<proteinExistence type="predicted"/>
<dbReference type="EMBL" id="OC896186">
    <property type="protein sequence ID" value="CAD7647960.1"/>
    <property type="molecule type" value="Genomic_DNA"/>
</dbReference>
<dbReference type="AlphaFoldDB" id="A0A7R9QJC7"/>
<dbReference type="Gene3D" id="3.30.200.20">
    <property type="entry name" value="Phosphorylase Kinase, domain 1"/>
    <property type="match status" value="1"/>
</dbReference>
<reference evidence="5" key="1">
    <citation type="submission" date="2020-11" db="EMBL/GenBank/DDBJ databases">
        <authorList>
            <person name="Tran Van P."/>
        </authorList>
    </citation>
    <scope>NUCLEOTIDE SEQUENCE</scope>
</reference>
<comment type="subcellular location">
    <subcellularLocation>
        <location evidence="1">Cytoplasm</location>
    </subcellularLocation>
</comment>
<feature type="compositionally biased region" description="Acidic residues" evidence="4">
    <location>
        <begin position="16"/>
        <end position="27"/>
    </location>
</feature>
<evidence type="ECO:0000256" key="1">
    <source>
        <dbReference type="ARBA" id="ARBA00004496"/>
    </source>
</evidence>
<dbReference type="InterPro" id="IPR050588">
    <property type="entry name" value="WNK_Ser-Thr_kinase"/>
</dbReference>
<accession>A0A7R9QJC7</accession>
<evidence type="ECO:0000256" key="3">
    <source>
        <dbReference type="ARBA" id="ARBA00022553"/>
    </source>
</evidence>
<feature type="compositionally biased region" description="Basic and acidic residues" evidence="4">
    <location>
        <begin position="1"/>
        <end position="15"/>
    </location>
</feature>
<dbReference type="PANTHER" id="PTHR13902">
    <property type="entry name" value="SERINE/THREONINE-PROTEIN KINASE WNK WITH NO LYSINE -RELATED"/>
    <property type="match status" value="1"/>
</dbReference>
<keyword evidence="6" id="KW-1185">Reference proteome</keyword>
<feature type="region of interest" description="Disordered" evidence="4">
    <location>
        <begin position="1"/>
        <end position="28"/>
    </location>
</feature>
<evidence type="ECO:0000313" key="6">
    <source>
        <dbReference type="Proteomes" id="UP000759131"/>
    </source>
</evidence>
<name>A0A7R9QJC7_9ACAR</name>
<gene>
    <name evidence="5" type="ORF">OSB1V03_LOCUS21695</name>
</gene>
<dbReference type="EMBL" id="CAJPIZ010041611">
    <property type="protein sequence ID" value="CAG2121749.1"/>
    <property type="molecule type" value="Genomic_DNA"/>
</dbReference>
<feature type="non-terminal residue" evidence="5">
    <location>
        <position position="125"/>
    </location>
</feature>
<protein>
    <submittedName>
        <fullName evidence="5">Uncharacterized protein</fullName>
    </submittedName>
</protein>
<dbReference type="Proteomes" id="UP000759131">
    <property type="component" value="Unassembled WGS sequence"/>
</dbReference>
<organism evidence="5">
    <name type="scientific">Medioppia subpectinata</name>
    <dbReference type="NCBI Taxonomy" id="1979941"/>
    <lineage>
        <taxon>Eukaryota</taxon>
        <taxon>Metazoa</taxon>
        <taxon>Ecdysozoa</taxon>
        <taxon>Arthropoda</taxon>
        <taxon>Chelicerata</taxon>
        <taxon>Arachnida</taxon>
        <taxon>Acari</taxon>
        <taxon>Acariformes</taxon>
        <taxon>Sarcoptiformes</taxon>
        <taxon>Oribatida</taxon>
        <taxon>Brachypylina</taxon>
        <taxon>Oppioidea</taxon>
        <taxon>Oppiidae</taxon>
        <taxon>Medioppia</taxon>
    </lineage>
</organism>
<dbReference type="SUPFAM" id="SSF56112">
    <property type="entry name" value="Protein kinase-like (PK-like)"/>
    <property type="match status" value="1"/>
</dbReference>
<dbReference type="GO" id="GO:0005737">
    <property type="term" value="C:cytoplasm"/>
    <property type="evidence" value="ECO:0007669"/>
    <property type="project" value="UniProtKB-SubCell"/>
</dbReference>
<keyword evidence="3" id="KW-0597">Phosphoprotein</keyword>
<dbReference type="InterPro" id="IPR011009">
    <property type="entry name" value="Kinase-like_dom_sf"/>
</dbReference>
<dbReference type="OrthoDB" id="1034557at2759"/>
<evidence type="ECO:0000313" key="5">
    <source>
        <dbReference type="EMBL" id="CAD7647960.1"/>
    </source>
</evidence>
<sequence length="125" mass="14861">MADNRANDNDSKAEGVDDSEEENEILEESPCGRWLKRKEEVEQRDIPGIDATYLAMDTEEGVEVVWNEVRFSERKYFKAKEDKINEVFDRLIQLEHPNIVKLHKYWLHKDIEKPRVIFITEYMSS</sequence>
<dbReference type="FunFam" id="3.30.200.20:FF:000098">
    <property type="entry name" value="Nuclear receptor-binding protein 1"/>
    <property type="match status" value="1"/>
</dbReference>
<evidence type="ECO:0000256" key="2">
    <source>
        <dbReference type="ARBA" id="ARBA00022490"/>
    </source>
</evidence>
<keyword evidence="2" id="KW-0963">Cytoplasm</keyword>